<dbReference type="Proteomes" id="UP000002484">
    <property type="component" value="Chromosome"/>
</dbReference>
<organism evidence="1 2">
    <name type="scientific">Pseudofrankia inefficax (strain DSM 45817 / CECT 9037 / DDB 130130 / EuI1c)</name>
    <name type="common">Frankia inefficax</name>
    <dbReference type="NCBI Taxonomy" id="298654"/>
    <lineage>
        <taxon>Bacteria</taxon>
        <taxon>Bacillati</taxon>
        <taxon>Actinomycetota</taxon>
        <taxon>Actinomycetes</taxon>
        <taxon>Frankiales</taxon>
        <taxon>Frankiaceae</taxon>
        <taxon>Pseudofrankia</taxon>
    </lineage>
</organism>
<dbReference type="RefSeq" id="WP_013422868.1">
    <property type="nucleotide sequence ID" value="NC_014666.1"/>
</dbReference>
<evidence type="ECO:0000313" key="2">
    <source>
        <dbReference type="Proteomes" id="UP000002484"/>
    </source>
</evidence>
<dbReference type="KEGG" id="fri:FraEuI1c_1692"/>
<reference evidence="1 2" key="1">
    <citation type="submission" date="2010-10" db="EMBL/GenBank/DDBJ databases">
        <title>Complete sequence of Frankia sp. EuI1c.</title>
        <authorList>
            <consortium name="US DOE Joint Genome Institute"/>
            <person name="Lucas S."/>
            <person name="Copeland A."/>
            <person name="Lapidus A."/>
            <person name="Cheng J.-F."/>
            <person name="Bruce D."/>
            <person name="Goodwin L."/>
            <person name="Pitluck S."/>
            <person name="Chertkov O."/>
            <person name="Detter J.C."/>
            <person name="Han C."/>
            <person name="Tapia R."/>
            <person name="Land M."/>
            <person name="Hauser L."/>
            <person name="Jeffries C."/>
            <person name="Kyrpides N."/>
            <person name="Ivanova N."/>
            <person name="Mikhailova N."/>
            <person name="Beauchemin N."/>
            <person name="Sen A."/>
            <person name="Sur S.A."/>
            <person name="Gtari M."/>
            <person name="Wall L."/>
            <person name="Tisa L."/>
            <person name="Woyke T."/>
        </authorList>
    </citation>
    <scope>NUCLEOTIDE SEQUENCE [LARGE SCALE GENOMIC DNA]</scope>
    <source>
        <strain evidence="2">DSM 45817 / CECT 9037 / EuI1c</strain>
    </source>
</reference>
<dbReference type="AlphaFoldDB" id="E3JA47"/>
<evidence type="ECO:0000313" key="1">
    <source>
        <dbReference type="EMBL" id="ADP79749.1"/>
    </source>
</evidence>
<sequence length="62" mass="6501">MIENLDTNVQPNVEALAQGLGGMALNVARADRIVGLGCEIALALRSHDLAVADLYDDRGLPA</sequence>
<dbReference type="EMBL" id="CP002299">
    <property type="protein sequence ID" value="ADP79749.1"/>
    <property type="molecule type" value="Genomic_DNA"/>
</dbReference>
<proteinExistence type="predicted"/>
<dbReference type="OrthoDB" id="560250at2"/>
<protein>
    <submittedName>
        <fullName evidence="1">Uncharacterized protein</fullName>
    </submittedName>
</protein>
<name>E3JA47_PSEI1</name>
<gene>
    <name evidence="1" type="ordered locus">FraEuI1c_1692</name>
</gene>
<accession>E3JA47</accession>
<dbReference type="HOGENOM" id="CLU_2897645_0_0_11"/>
<keyword evidence="2" id="KW-1185">Reference proteome</keyword>
<dbReference type="InParanoid" id="E3JA47"/>
<dbReference type="STRING" id="298654.FraEuI1c_1692"/>